<dbReference type="Pfam" id="PF02883">
    <property type="entry name" value="Alpha_adaptinC2"/>
    <property type="match status" value="1"/>
</dbReference>
<evidence type="ECO:0000256" key="3">
    <source>
        <dbReference type="SAM" id="MobiDB-lite"/>
    </source>
</evidence>
<dbReference type="InterPro" id="IPR008152">
    <property type="entry name" value="Clathrin_a/b/g-adaptin_app_Ig"/>
</dbReference>
<organism evidence="5 6">
    <name type="scientific">Datura stramonium</name>
    <name type="common">Jimsonweed</name>
    <name type="synonym">Common thornapple</name>
    <dbReference type="NCBI Taxonomy" id="4076"/>
    <lineage>
        <taxon>Eukaryota</taxon>
        <taxon>Viridiplantae</taxon>
        <taxon>Streptophyta</taxon>
        <taxon>Embryophyta</taxon>
        <taxon>Tracheophyta</taxon>
        <taxon>Spermatophyta</taxon>
        <taxon>Magnoliopsida</taxon>
        <taxon>eudicotyledons</taxon>
        <taxon>Gunneridae</taxon>
        <taxon>Pentapetalae</taxon>
        <taxon>asterids</taxon>
        <taxon>lamiids</taxon>
        <taxon>Solanales</taxon>
        <taxon>Solanaceae</taxon>
        <taxon>Solanoideae</taxon>
        <taxon>Datureae</taxon>
        <taxon>Datura</taxon>
    </lineage>
</organism>
<keyword evidence="1" id="KW-0813">Transport</keyword>
<feature type="region of interest" description="Disordered" evidence="3">
    <location>
        <begin position="1"/>
        <end position="24"/>
    </location>
</feature>
<dbReference type="InterPro" id="IPR009028">
    <property type="entry name" value="Coatomer/calthrin_app_sub_C"/>
</dbReference>
<sequence>MPKFPERQSSLIKKAEDTEADTAEQSAIKLRTQQQASNALAVTDQPSANGTPPVSHLGLVKVPSMTNTALNLLLPNLSIIWVRFVGIAPNAEDALALAPVEEQTATVQVLLLSNFGNIAERFHALILKDSGILYEDPYIQIGIKAEWRAHHGRLVLFLGNKNTAPLVSVQALILPPSHLRIELSLVPDTIPPRAQRCGFLTSHIILGHSWSMLNFDFPAILNKSFFLLYQYLRRVFSAVEITIWATTDSRSGIGVRPVSFGNGRLVQQFTLDGLSGFTAFSPTVRAMLCLVRIETDQADRTQLRMTVASGDPTLTFELKEFIKEQLVNILQLSCSTTSSSPTSANLSTSTSIRPRGAACCCRTSNLLLQTPLHSKVNNDGGSIYHMFHNKDQGMVLYVNTSYKELQQADTVLIAGSCLTQDSCSAFLSRNIDDVSAAALLKVVDESPPSMSQDHQMQHPVQQELAFLLYEELCFLKKEWITQKKISDQSHSL</sequence>
<feature type="domain" description="Clathrin adaptor alpha/beta/gamma-adaptin appendage Ig-like subdomain" evidence="4">
    <location>
        <begin position="130"/>
        <end position="192"/>
    </location>
</feature>
<keyword evidence="2" id="KW-0653">Protein transport</keyword>
<dbReference type="Proteomes" id="UP000823775">
    <property type="component" value="Unassembled WGS sequence"/>
</dbReference>
<comment type="caution">
    <text evidence="5">The sequence shown here is derived from an EMBL/GenBank/DDBJ whole genome shotgun (WGS) entry which is preliminary data.</text>
</comment>
<keyword evidence="6" id="KW-1185">Reference proteome</keyword>
<name>A0ABS8SZQ4_DATST</name>
<dbReference type="SUPFAM" id="SSF55711">
    <property type="entry name" value="Subdomain of clathrin and coatomer appendage domain"/>
    <property type="match status" value="1"/>
</dbReference>
<evidence type="ECO:0000256" key="1">
    <source>
        <dbReference type="ARBA" id="ARBA00022448"/>
    </source>
</evidence>
<evidence type="ECO:0000313" key="5">
    <source>
        <dbReference type="EMBL" id="MCD7464185.1"/>
    </source>
</evidence>
<dbReference type="InterPro" id="IPR013041">
    <property type="entry name" value="Clathrin_app_Ig-like_sf"/>
</dbReference>
<dbReference type="Gene3D" id="2.60.40.1230">
    <property type="match status" value="1"/>
</dbReference>
<protein>
    <recommendedName>
        <fullName evidence="4">Clathrin adaptor alpha/beta/gamma-adaptin appendage Ig-like subdomain domain-containing protein</fullName>
    </recommendedName>
</protein>
<gene>
    <name evidence="5" type="ORF">HAX54_052257</name>
</gene>
<evidence type="ECO:0000313" key="6">
    <source>
        <dbReference type="Proteomes" id="UP000823775"/>
    </source>
</evidence>
<proteinExistence type="predicted"/>
<evidence type="ECO:0000259" key="4">
    <source>
        <dbReference type="Pfam" id="PF02883"/>
    </source>
</evidence>
<evidence type="ECO:0000256" key="2">
    <source>
        <dbReference type="ARBA" id="ARBA00022927"/>
    </source>
</evidence>
<reference evidence="5 6" key="1">
    <citation type="journal article" date="2021" name="BMC Genomics">
        <title>Datura genome reveals duplications of psychoactive alkaloid biosynthetic genes and high mutation rate following tissue culture.</title>
        <authorList>
            <person name="Rajewski A."/>
            <person name="Carter-House D."/>
            <person name="Stajich J."/>
            <person name="Litt A."/>
        </authorList>
    </citation>
    <scope>NUCLEOTIDE SEQUENCE [LARGE SCALE GENOMIC DNA]</scope>
    <source>
        <strain evidence="5">AR-01</strain>
    </source>
</reference>
<dbReference type="SUPFAM" id="SSF49348">
    <property type="entry name" value="Clathrin adaptor appendage domain"/>
    <property type="match status" value="1"/>
</dbReference>
<accession>A0ABS8SZQ4</accession>
<dbReference type="EMBL" id="JACEIK010000945">
    <property type="protein sequence ID" value="MCD7464185.1"/>
    <property type="molecule type" value="Genomic_DNA"/>
</dbReference>